<dbReference type="OrthoDB" id="6271650at2759"/>
<gene>
    <name evidence="2" type="primary">LOC111105015</name>
</gene>
<reference evidence="2" key="1">
    <citation type="submission" date="2025-08" db="UniProtKB">
        <authorList>
            <consortium name="RefSeq"/>
        </authorList>
    </citation>
    <scope>IDENTIFICATION</scope>
    <source>
        <tissue evidence="2">Whole sample</tissue>
    </source>
</reference>
<sequence>MMHRESCVCGMDSLELFQVPPTNIALEDSKWIEYYPVSSTLNSDTAPIEFEIKGQGDEYVDLSQTYVQMLVKFTKGDGGALTGGNSTSTPVNNIVHSLFSEIDLSLNGKVITPGTDTYPYKAYLEKLLSYEHNTLNTQMKACTLWQKDTPGYMDNVGLADARFTPQKFDVTAKAGAGQDDTEVIIDEPLGEAELPVGSRNEGLRKRHEWVAGSHKIVLLDRLYLDLFQQEKFIPNGVDIRLRFNRTKSSFYMMTAANSSGKVQILSMLMWVRKVRPTPTVLNAINQRLNTETAKYPLRRVEVKTFTIGAGTQSKIEDHLFQGQMPKRIVVGLVANEAFNGIPTRNPFNFQNAGVKKLEISINGETITTRPYEPDFADNLYLRSYLSLYQGLGKLGDDWAPDVTLGEYKNGYTLWCIDFTKDQEAQLDKFHLIQTGNLRIELQFAQNTVETLNCVVYAEFDNLLEINKQREVSIDY</sequence>
<dbReference type="PANTHER" id="PTHR36159:SF1">
    <property type="entry name" value="RETROVIRUS-RELATED POL POLYPROTEIN FROM TRANSPOSON 412-LIKE PROTEIN"/>
    <property type="match status" value="1"/>
</dbReference>
<keyword evidence="1" id="KW-1185">Reference proteome</keyword>
<protein>
    <submittedName>
        <fullName evidence="2">Uncharacterized protein F54H12.2-like</fullName>
    </submittedName>
</protein>
<dbReference type="PANTHER" id="PTHR36159">
    <property type="entry name" value="PROTEIN CBG23766"/>
    <property type="match status" value="1"/>
</dbReference>
<dbReference type="KEGG" id="cvn:111105015"/>
<evidence type="ECO:0000313" key="1">
    <source>
        <dbReference type="Proteomes" id="UP000694844"/>
    </source>
</evidence>
<evidence type="ECO:0000313" key="2">
    <source>
        <dbReference type="RefSeq" id="XP_022294901.1"/>
    </source>
</evidence>
<name>A0A8B8AUY2_CRAVI</name>
<proteinExistence type="predicted"/>
<dbReference type="Proteomes" id="UP000694844">
    <property type="component" value="Chromosome 7"/>
</dbReference>
<dbReference type="GeneID" id="111105015"/>
<dbReference type="RefSeq" id="XP_022294901.1">
    <property type="nucleotide sequence ID" value="XM_022439193.1"/>
</dbReference>
<accession>A0A8B8AUY2</accession>
<dbReference type="AlphaFoldDB" id="A0A8B8AUY2"/>
<organism evidence="1 2">
    <name type="scientific">Crassostrea virginica</name>
    <name type="common">Eastern oyster</name>
    <dbReference type="NCBI Taxonomy" id="6565"/>
    <lineage>
        <taxon>Eukaryota</taxon>
        <taxon>Metazoa</taxon>
        <taxon>Spiralia</taxon>
        <taxon>Lophotrochozoa</taxon>
        <taxon>Mollusca</taxon>
        <taxon>Bivalvia</taxon>
        <taxon>Autobranchia</taxon>
        <taxon>Pteriomorphia</taxon>
        <taxon>Ostreida</taxon>
        <taxon>Ostreoidea</taxon>
        <taxon>Ostreidae</taxon>
        <taxon>Crassostrea</taxon>
    </lineage>
</organism>